<sequence length="164" mass="18122">MLRMEVSNGTMASPAVSSSVDLSSKVNGGTKSNEYLYILIVMSFYGVFLMGIMLVYMKTKRRVKESNLLLHYKDEESQWLGERKTISTLSLPTAKFPQASTMLSVLQENMGPALSCTACRIEGSSLSSESSTSEVPLTIQEEVSEGLLQDGQVDDKYDDKRQIS</sequence>
<dbReference type="AlphaFoldDB" id="A0A8T2K5E9"/>
<dbReference type="Proteomes" id="UP000812440">
    <property type="component" value="Chromosome 2"/>
</dbReference>
<evidence type="ECO:0000256" key="5">
    <source>
        <dbReference type="ARBA" id="ARBA00023136"/>
    </source>
</evidence>
<dbReference type="GO" id="GO:1902282">
    <property type="term" value="F:voltage-gated potassium channel activity involved in ventricular cardiac muscle cell action potential repolarization"/>
    <property type="evidence" value="ECO:0007669"/>
    <property type="project" value="TreeGrafter"/>
</dbReference>
<dbReference type="InterPro" id="IPR000369">
    <property type="entry name" value="K_chnl_KCNE"/>
</dbReference>
<keyword evidence="10" id="KW-1185">Reference proteome</keyword>
<name>A0A8T2K5E9_9PIPI</name>
<dbReference type="Proteomes" id="UP000812440">
    <property type="component" value="Chromosome 1"/>
</dbReference>
<feature type="transmembrane region" description="Helical" evidence="7">
    <location>
        <begin position="35"/>
        <end position="56"/>
    </location>
</feature>
<keyword evidence="4 7" id="KW-1133">Transmembrane helix</keyword>
<gene>
    <name evidence="9" type="ORF">GDO86_002057</name>
    <name evidence="8" type="ORF">GDO86_003783</name>
</gene>
<evidence type="ECO:0000313" key="9">
    <source>
        <dbReference type="EMBL" id="KAG8456113.1"/>
    </source>
</evidence>
<keyword evidence="5 7" id="KW-0472">Membrane</keyword>
<accession>A0A8T2K5E9</accession>
<evidence type="ECO:0000313" key="8">
    <source>
        <dbReference type="EMBL" id="KAG8451718.1"/>
    </source>
</evidence>
<dbReference type="GO" id="GO:0044325">
    <property type="term" value="F:transmembrane transporter binding"/>
    <property type="evidence" value="ECO:0007669"/>
    <property type="project" value="TreeGrafter"/>
</dbReference>
<comment type="caution">
    <text evidence="8">The sequence shown here is derived from an EMBL/GenBank/DDBJ whole genome shotgun (WGS) entry which is preliminary data.</text>
</comment>
<evidence type="ECO:0000256" key="7">
    <source>
        <dbReference type="SAM" id="Phobius"/>
    </source>
</evidence>
<dbReference type="GO" id="GO:0086091">
    <property type="term" value="P:regulation of heart rate by cardiac conduction"/>
    <property type="evidence" value="ECO:0007669"/>
    <property type="project" value="TreeGrafter"/>
</dbReference>
<dbReference type="GO" id="GO:0060307">
    <property type="term" value="P:regulation of ventricular cardiac muscle cell membrane repolarization"/>
    <property type="evidence" value="ECO:0007669"/>
    <property type="project" value="TreeGrafter"/>
</dbReference>
<dbReference type="EMBL" id="JAACNH010000001">
    <property type="protein sequence ID" value="KAG8456113.1"/>
    <property type="molecule type" value="Genomic_DNA"/>
</dbReference>
<dbReference type="GO" id="GO:0008076">
    <property type="term" value="C:voltage-gated potassium channel complex"/>
    <property type="evidence" value="ECO:0007669"/>
    <property type="project" value="TreeGrafter"/>
</dbReference>
<comment type="subcellular location">
    <subcellularLocation>
        <location evidence="1">Membrane</location>
        <topology evidence="1">Single-pass membrane protein</topology>
    </subcellularLocation>
</comment>
<evidence type="ECO:0000313" key="10">
    <source>
        <dbReference type="Proteomes" id="UP000812440"/>
    </source>
</evidence>
<evidence type="ECO:0008006" key="11">
    <source>
        <dbReference type="Google" id="ProtNLM"/>
    </source>
</evidence>
<dbReference type="GO" id="GO:0005251">
    <property type="term" value="F:delayed rectifier potassium channel activity"/>
    <property type="evidence" value="ECO:0007669"/>
    <property type="project" value="TreeGrafter"/>
</dbReference>
<dbReference type="GO" id="GO:0015459">
    <property type="term" value="F:potassium channel regulator activity"/>
    <property type="evidence" value="ECO:0007669"/>
    <property type="project" value="TreeGrafter"/>
</dbReference>
<organism evidence="8 10">
    <name type="scientific">Hymenochirus boettgeri</name>
    <name type="common">Congo dwarf clawed frog</name>
    <dbReference type="NCBI Taxonomy" id="247094"/>
    <lineage>
        <taxon>Eukaryota</taxon>
        <taxon>Metazoa</taxon>
        <taxon>Chordata</taxon>
        <taxon>Craniata</taxon>
        <taxon>Vertebrata</taxon>
        <taxon>Euteleostomi</taxon>
        <taxon>Amphibia</taxon>
        <taxon>Batrachia</taxon>
        <taxon>Anura</taxon>
        <taxon>Pipoidea</taxon>
        <taxon>Pipidae</taxon>
        <taxon>Pipinae</taxon>
        <taxon>Hymenochirus</taxon>
    </lineage>
</organism>
<feature type="compositionally biased region" description="Low complexity" evidence="6">
    <location>
        <begin position="13"/>
        <end position="23"/>
    </location>
</feature>
<protein>
    <recommendedName>
        <fullName evidence="11">Potassium voltage-gated channel subfamily E member 4</fullName>
    </recommendedName>
</protein>
<evidence type="ECO:0000256" key="4">
    <source>
        <dbReference type="ARBA" id="ARBA00022989"/>
    </source>
</evidence>
<dbReference type="Pfam" id="PF02060">
    <property type="entry name" value="ISK_Channel"/>
    <property type="match status" value="1"/>
</dbReference>
<comment type="similarity">
    <text evidence="2">Belongs to the potassium channel KCNE family.</text>
</comment>
<reference evidence="8" key="1">
    <citation type="thesis" date="2020" institute="ProQuest LLC" country="789 East Eisenhower Parkway, Ann Arbor, MI, USA">
        <title>Comparative Genomics and Chromosome Evolution.</title>
        <authorList>
            <person name="Mudd A.B."/>
        </authorList>
    </citation>
    <scope>NUCLEOTIDE SEQUENCE</scope>
    <source>
        <strain evidence="8">Female2</strain>
        <tissue evidence="8">Blood</tissue>
    </source>
</reference>
<evidence type="ECO:0000256" key="2">
    <source>
        <dbReference type="ARBA" id="ARBA00005688"/>
    </source>
</evidence>
<feature type="region of interest" description="Disordered" evidence="6">
    <location>
        <begin position="1"/>
        <end position="23"/>
    </location>
</feature>
<dbReference type="PANTHER" id="PTHR15282">
    <property type="entry name" value="POTASSIUM VOLTAGE-GATED CHANNEL SUBFAMILY E MEMBER 1, 3"/>
    <property type="match status" value="1"/>
</dbReference>
<evidence type="ECO:0000256" key="6">
    <source>
        <dbReference type="SAM" id="MobiDB-lite"/>
    </source>
</evidence>
<dbReference type="OrthoDB" id="6422957at2759"/>
<dbReference type="GO" id="GO:0097623">
    <property type="term" value="P:potassium ion export across plasma membrane"/>
    <property type="evidence" value="ECO:0007669"/>
    <property type="project" value="TreeGrafter"/>
</dbReference>
<evidence type="ECO:0000256" key="3">
    <source>
        <dbReference type="ARBA" id="ARBA00022692"/>
    </source>
</evidence>
<proteinExistence type="inferred from homology"/>
<dbReference type="EMBL" id="JAACNH010000002">
    <property type="protein sequence ID" value="KAG8451718.1"/>
    <property type="molecule type" value="Genomic_DNA"/>
</dbReference>
<evidence type="ECO:0000256" key="1">
    <source>
        <dbReference type="ARBA" id="ARBA00004167"/>
    </source>
</evidence>
<dbReference type="PANTHER" id="PTHR15282:SF9">
    <property type="entry name" value="POTASSIUM VOLTAGE-GATED CHANNEL SUBFAMILY E MEMBER 4"/>
    <property type="match status" value="1"/>
</dbReference>
<keyword evidence="3 7" id="KW-0812">Transmembrane</keyword>